<feature type="domain" description="Lysidine-tRNA(Ile) synthetase C-terminal" evidence="9">
    <location>
        <begin position="381"/>
        <end position="453"/>
    </location>
</feature>
<comment type="domain">
    <text evidence="8">The N-terminal region contains the highly conserved SGGXDS motif, predicted to be a P-loop motif involved in ATP binding.</text>
</comment>
<accession>A0A239TN90</accession>
<keyword evidence="4 8" id="KW-0819">tRNA processing</keyword>
<dbReference type="GO" id="GO:0005524">
    <property type="term" value="F:ATP binding"/>
    <property type="evidence" value="ECO:0007669"/>
    <property type="project" value="UniProtKB-UniRule"/>
</dbReference>
<dbReference type="NCBIfam" id="TIGR02433">
    <property type="entry name" value="lysidine_TilS_C"/>
    <property type="match status" value="1"/>
</dbReference>
<dbReference type="RefSeq" id="WP_051177587.1">
    <property type="nucleotide sequence ID" value="NZ_LT906446.1"/>
</dbReference>
<evidence type="ECO:0000256" key="5">
    <source>
        <dbReference type="ARBA" id="ARBA00022741"/>
    </source>
</evidence>
<dbReference type="GO" id="GO:0006400">
    <property type="term" value="P:tRNA modification"/>
    <property type="evidence" value="ECO:0007669"/>
    <property type="project" value="UniProtKB-UniRule"/>
</dbReference>
<dbReference type="SUPFAM" id="SSF56037">
    <property type="entry name" value="PheT/TilS domain"/>
    <property type="match status" value="1"/>
</dbReference>
<proteinExistence type="inferred from homology"/>
<dbReference type="GeneID" id="78507075"/>
<evidence type="ECO:0000256" key="2">
    <source>
        <dbReference type="ARBA" id="ARBA00022490"/>
    </source>
</evidence>
<evidence type="ECO:0000259" key="9">
    <source>
        <dbReference type="SMART" id="SM00977"/>
    </source>
</evidence>
<dbReference type="Pfam" id="PF11734">
    <property type="entry name" value="TilS_C"/>
    <property type="match status" value="1"/>
</dbReference>
<dbReference type="InterPro" id="IPR014729">
    <property type="entry name" value="Rossmann-like_a/b/a_fold"/>
</dbReference>
<dbReference type="InterPro" id="IPR011063">
    <property type="entry name" value="TilS/TtcA_N"/>
</dbReference>
<dbReference type="EC" id="6.3.4.19" evidence="8"/>
<keyword evidence="6 8" id="KW-0067">ATP-binding</keyword>
<dbReference type="InterPro" id="IPR012796">
    <property type="entry name" value="Lysidine-tRNA-synth_C"/>
</dbReference>
<keyword evidence="5 8" id="KW-0547">Nucleotide-binding</keyword>
<comment type="function">
    <text evidence="8">Ligates lysine onto the cytidine present at position 34 of the AUA codon-specific tRNA(Ile) that contains the anticodon CAU, in an ATP-dependent manner. Cytidine is converted to lysidine, thus changing the amino acid specificity of the tRNA from methionine to isoleucine.</text>
</comment>
<dbReference type="Gene3D" id="3.40.50.620">
    <property type="entry name" value="HUPs"/>
    <property type="match status" value="1"/>
</dbReference>
<dbReference type="SUPFAM" id="SSF52402">
    <property type="entry name" value="Adenine nucleotide alpha hydrolases-like"/>
    <property type="match status" value="1"/>
</dbReference>
<dbReference type="InterPro" id="IPR012094">
    <property type="entry name" value="tRNA_Ile_lys_synt"/>
</dbReference>
<keyword evidence="11" id="KW-1185">Reference proteome</keyword>
<evidence type="ECO:0000256" key="6">
    <source>
        <dbReference type="ARBA" id="ARBA00022840"/>
    </source>
</evidence>
<dbReference type="InterPro" id="IPR012795">
    <property type="entry name" value="tRNA_Ile_lys_synt_N"/>
</dbReference>
<evidence type="ECO:0000256" key="8">
    <source>
        <dbReference type="HAMAP-Rule" id="MF_01161"/>
    </source>
</evidence>
<evidence type="ECO:0000256" key="7">
    <source>
        <dbReference type="ARBA" id="ARBA00048539"/>
    </source>
</evidence>
<dbReference type="SMART" id="SM00977">
    <property type="entry name" value="TilS_C"/>
    <property type="match status" value="1"/>
</dbReference>
<protein>
    <recommendedName>
        <fullName evidence="8">tRNA(Ile)-lysidine synthase</fullName>
        <ecNumber evidence="8">6.3.4.19</ecNumber>
    </recommendedName>
    <alternativeName>
        <fullName evidence="8">tRNA(Ile)-2-lysyl-cytidine synthase</fullName>
    </alternativeName>
    <alternativeName>
        <fullName evidence="8">tRNA(Ile)-lysidine synthetase</fullName>
    </alternativeName>
</protein>
<name>A0A239TN90_9FIRM</name>
<dbReference type="Gene3D" id="3.30.465.60">
    <property type="match status" value="1"/>
</dbReference>
<dbReference type="HAMAP" id="MF_01161">
    <property type="entry name" value="tRNA_Ile_lys_synt"/>
    <property type="match status" value="1"/>
</dbReference>
<dbReference type="PANTHER" id="PTHR43033:SF1">
    <property type="entry name" value="TRNA(ILE)-LYSIDINE SYNTHASE-RELATED"/>
    <property type="match status" value="1"/>
</dbReference>
<feature type="binding site" evidence="8">
    <location>
        <begin position="27"/>
        <end position="32"/>
    </location>
    <ligand>
        <name>ATP</name>
        <dbReference type="ChEBI" id="CHEBI:30616"/>
    </ligand>
</feature>
<evidence type="ECO:0000256" key="1">
    <source>
        <dbReference type="ARBA" id="ARBA00004496"/>
    </source>
</evidence>
<keyword evidence="2 8" id="KW-0963">Cytoplasm</keyword>
<dbReference type="Pfam" id="PF01171">
    <property type="entry name" value="ATP_bind_3"/>
    <property type="match status" value="1"/>
</dbReference>
<dbReference type="SUPFAM" id="SSF82829">
    <property type="entry name" value="MesJ substrate recognition domain-like"/>
    <property type="match status" value="1"/>
</dbReference>
<evidence type="ECO:0000256" key="3">
    <source>
        <dbReference type="ARBA" id="ARBA00022598"/>
    </source>
</evidence>
<dbReference type="CDD" id="cd01992">
    <property type="entry name" value="TilS_N"/>
    <property type="match status" value="1"/>
</dbReference>
<dbReference type="EMBL" id="LT906446">
    <property type="protein sequence ID" value="SNU99210.1"/>
    <property type="molecule type" value="Genomic_DNA"/>
</dbReference>
<dbReference type="NCBIfam" id="TIGR02432">
    <property type="entry name" value="lysidine_TilS_N"/>
    <property type="match status" value="1"/>
</dbReference>
<dbReference type="eggNOG" id="COG0037">
    <property type="taxonomic scope" value="Bacteria"/>
</dbReference>
<comment type="similarity">
    <text evidence="8">Belongs to the tRNA(Ile)-lysidine synthase family.</text>
</comment>
<comment type="catalytic activity">
    <reaction evidence="7 8">
        <text>cytidine(34) in tRNA(Ile2) + L-lysine + ATP = lysidine(34) in tRNA(Ile2) + AMP + diphosphate + H(+)</text>
        <dbReference type="Rhea" id="RHEA:43744"/>
        <dbReference type="Rhea" id="RHEA-COMP:10625"/>
        <dbReference type="Rhea" id="RHEA-COMP:10670"/>
        <dbReference type="ChEBI" id="CHEBI:15378"/>
        <dbReference type="ChEBI" id="CHEBI:30616"/>
        <dbReference type="ChEBI" id="CHEBI:32551"/>
        <dbReference type="ChEBI" id="CHEBI:33019"/>
        <dbReference type="ChEBI" id="CHEBI:82748"/>
        <dbReference type="ChEBI" id="CHEBI:83665"/>
        <dbReference type="ChEBI" id="CHEBI:456215"/>
        <dbReference type="EC" id="6.3.4.19"/>
    </reaction>
</comment>
<comment type="subcellular location">
    <subcellularLocation>
        <location evidence="1 8">Cytoplasm</location>
    </subcellularLocation>
</comment>
<reference evidence="10 11" key="1">
    <citation type="submission" date="2017-06" db="EMBL/GenBank/DDBJ databases">
        <authorList>
            <consortium name="Pathogen Informatics"/>
        </authorList>
    </citation>
    <scope>NUCLEOTIDE SEQUENCE [LARGE SCALE GENOMIC DNA]</scope>
    <source>
        <strain evidence="10 11">NCTC10570</strain>
    </source>
</reference>
<evidence type="ECO:0000313" key="10">
    <source>
        <dbReference type="EMBL" id="SNU99210.1"/>
    </source>
</evidence>
<gene>
    <name evidence="8 10" type="primary">tilS</name>
    <name evidence="10" type="ORF">SAMEA4364220_01067</name>
</gene>
<keyword evidence="3 8" id="KW-0436">Ligase</keyword>
<dbReference type="AlphaFoldDB" id="A0A239TN90"/>
<sequence length="458" mass="52744">MMIEKVEKFCLNNNLFKVNDCLIIACSGGPDSIALADIMRRLQNKYNLKIIIAHAEHGIRQESSLMDAQYVKEYCIKYDLPFYLEHLKVPSFARENKLSMETAARVLRYRFLRKIKEQTGAVKIATAHHLNDQAETFLQHLIRGAGSEGLSGIKPVNGDIIRPFLCLYRREIETYCEQYDLKPRLDETNLSLDYERNKIRLELLPELERYNINVVKSICNSAKIIAEQNDYINCCAQKLYDENCKQEKNTIVLKSEAIKKEHIALKSALYRLIIKKMQGNLENIGFKHIDKIDKFLYNGHTGSILQLPHNLRIEQSYGNLIFQKSCEDIVLLGNYNFKIEMNSTIVLPDNSIIEMKQVDKPFKIKGNNECFIDGDKLTGTVHVRNRLAGDKMMPKGLNGTKKVKDIFIDRKIPAKLRDTVPLVCDERGIIWIAGVQQDSYYTIDENSKSIVYLSLKKL</sequence>
<dbReference type="Proteomes" id="UP000215383">
    <property type="component" value="Chromosome 1"/>
</dbReference>
<evidence type="ECO:0000256" key="4">
    <source>
        <dbReference type="ARBA" id="ARBA00022694"/>
    </source>
</evidence>
<evidence type="ECO:0000313" key="11">
    <source>
        <dbReference type="Proteomes" id="UP000215383"/>
    </source>
</evidence>
<dbReference type="PANTHER" id="PTHR43033">
    <property type="entry name" value="TRNA(ILE)-LYSIDINE SYNTHASE-RELATED"/>
    <property type="match status" value="1"/>
</dbReference>
<dbReference type="GO" id="GO:0005737">
    <property type="term" value="C:cytoplasm"/>
    <property type="evidence" value="ECO:0007669"/>
    <property type="project" value="UniProtKB-SubCell"/>
</dbReference>
<dbReference type="GO" id="GO:0032267">
    <property type="term" value="F:tRNA(Ile)-lysidine synthase activity"/>
    <property type="evidence" value="ECO:0007669"/>
    <property type="project" value="UniProtKB-EC"/>
</dbReference>
<organism evidence="10 11">
    <name type="scientific">Megamonas hypermegale</name>
    <dbReference type="NCBI Taxonomy" id="158847"/>
    <lineage>
        <taxon>Bacteria</taxon>
        <taxon>Bacillati</taxon>
        <taxon>Bacillota</taxon>
        <taxon>Negativicutes</taxon>
        <taxon>Selenomonadales</taxon>
        <taxon>Selenomonadaceae</taxon>
        <taxon>Megamonas</taxon>
    </lineage>
</organism>